<dbReference type="EMBL" id="JBBCAQ010000033">
    <property type="protein sequence ID" value="KAK7582244.1"/>
    <property type="molecule type" value="Genomic_DNA"/>
</dbReference>
<dbReference type="CDD" id="cd00190">
    <property type="entry name" value="Tryp_SPc"/>
    <property type="match status" value="1"/>
</dbReference>
<proteinExistence type="inferred from homology"/>
<feature type="domain" description="Peptidase S1" evidence="4">
    <location>
        <begin position="571"/>
        <end position="827"/>
    </location>
</feature>
<organism evidence="5 6">
    <name type="scientific">Parthenolecanium corni</name>
    <dbReference type="NCBI Taxonomy" id="536013"/>
    <lineage>
        <taxon>Eukaryota</taxon>
        <taxon>Metazoa</taxon>
        <taxon>Ecdysozoa</taxon>
        <taxon>Arthropoda</taxon>
        <taxon>Hexapoda</taxon>
        <taxon>Insecta</taxon>
        <taxon>Pterygota</taxon>
        <taxon>Neoptera</taxon>
        <taxon>Paraneoptera</taxon>
        <taxon>Hemiptera</taxon>
        <taxon>Sternorrhyncha</taxon>
        <taxon>Coccoidea</taxon>
        <taxon>Coccidae</taxon>
        <taxon>Parthenolecanium</taxon>
    </lineage>
</organism>
<reference evidence="5 6" key="1">
    <citation type="submission" date="2024-03" db="EMBL/GenBank/DDBJ databases">
        <title>Adaptation during the transition from Ophiocordyceps entomopathogen to insect associate is accompanied by gene loss and intensified selection.</title>
        <authorList>
            <person name="Ward C.M."/>
            <person name="Onetto C.A."/>
            <person name="Borneman A.R."/>
        </authorList>
    </citation>
    <scope>NUCLEOTIDE SEQUENCE [LARGE SCALE GENOMIC DNA]</scope>
    <source>
        <strain evidence="5">AWRI1</strain>
        <tissue evidence="5">Single Adult Female</tissue>
    </source>
</reference>
<accession>A0AAN9TD46</accession>
<dbReference type="GO" id="GO:0004252">
    <property type="term" value="F:serine-type endopeptidase activity"/>
    <property type="evidence" value="ECO:0007669"/>
    <property type="project" value="InterPro"/>
</dbReference>
<dbReference type="InterPro" id="IPR043504">
    <property type="entry name" value="Peptidase_S1_PA_chymotrypsin"/>
</dbReference>
<protein>
    <recommendedName>
        <fullName evidence="4">Peptidase S1 domain-containing protein</fullName>
    </recommendedName>
</protein>
<dbReference type="SMART" id="SM00020">
    <property type="entry name" value="Tryp_SPc"/>
    <property type="match status" value="1"/>
</dbReference>
<dbReference type="InterPro" id="IPR018114">
    <property type="entry name" value="TRYPSIN_HIS"/>
</dbReference>
<comment type="similarity">
    <text evidence="2">Belongs to the peptidase S1 family. CLIP subfamily.</text>
</comment>
<feature type="compositionally biased region" description="Polar residues" evidence="3">
    <location>
        <begin position="492"/>
        <end position="501"/>
    </location>
</feature>
<evidence type="ECO:0000256" key="2">
    <source>
        <dbReference type="ARBA" id="ARBA00024195"/>
    </source>
</evidence>
<dbReference type="Gene3D" id="2.40.10.10">
    <property type="entry name" value="Trypsin-like serine proteases"/>
    <property type="match status" value="2"/>
</dbReference>
<name>A0AAN9TD46_9HEMI</name>
<dbReference type="PROSITE" id="PS50240">
    <property type="entry name" value="TRYPSIN_DOM"/>
    <property type="match status" value="1"/>
</dbReference>
<dbReference type="SUPFAM" id="SSF50494">
    <property type="entry name" value="Trypsin-like serine proteases"/>
    <property type="match status" value="1"/>
</dbReference>
<dbReference type="FunFam" id="2.40.10.10:FF:000002">
    <property type="entry name" value="Transmembrane protease serine"/>
    <property type="match status" value="1"/>
</dbReference>
<gene>
    <name evidence="5" type="ORF">V9T40_013689</name>
</gene>
<comment type="caution">
    <text evidence="5">The sequence shown here is derived from an EMBL/GenBank/DDBJ whole genome shotgun (WGS) entry which is preliminary data.</text>
</comment>
<evidence type="ECO:0000256" key="3">
    <source>
        <dbReference type="SAM" id="MobiDB-lite"/>
    </source>
</evidence>
<dbReference type="PRINTS" id="PR00722">
    <property type="entry name" value="CHYMOTRYPSIN"/>
</dbReference>
<sequence>MGDEGASFSGSIGTPRRVWRDMYRRQTPDVNEMLNANSTATVSEADSPGLGVMFAIDSTPLVRRGFRSVRGRSFRSVYTQTPGSIEQILRDYMEAGVVEEGRASYTPIETAPRADGMVRIRLRNETESADRTDFDFTDFHDQLPRSPSPEVESISLSVSDTIPEESEGEISELEQSDAESVVPARSGRREPSTEIEEIENQLLDGESPVPDGNRYRVVDRLAAYNEERERVKEGYRHLTIGELRAKLVSKSRRAKRACEHIHDLEEAVLFLRASRRYLKKIEVKEAVLEELIESHERLRKRQIGLSNYNIGASSDNITTHTAWNVYGAITVTFPGSLGGPSSYRQKPRKPVTNGTIITTRFGDDGSPKEQCQCISFWLCDATKLYDDPNDPKPCGDPQLVCCKQPYFDSPESFGNHDSTYLSDGYQTCSEGVCVESNECKNYGAGKLDFRTNSCSEHQVCCPKADVIKKETNENGTPPPKEGYTPGTDKPSSELTGGESSKPSCVCVPPTHCVNYGQGILQMRLSKCGEHEICCSKVDIIVPPGPTEIPSFPSKPKYECGYKKGDPLANRIANTSPDENSEFGEFPWMSLILKKTSEGVAVVCGASLLAADLLLTAAHCVDKIDKESLIIRVGEHDTYLPSNLEKAPHEDGYVADIYIPNNYRADVAFNDLAIIKVKEPFQFRENVVPICSPLSSPEYGSPDIYDPHRCLATGWGKDAYSKSAKLSKVLKKVDLLIVPNEECQRALRKTRLGSTFTLHESFICAGGQPGKDTCKGDGGGPLICALKSDPTRYVQVGVTSWGIDCAKNYPAVYASVLYNKDWLRTEPNLHSIFERR</sequence>
<dbReference type="Pfam" id="PF00089">
    <property type="entry name" value="Trypsin"/>
    <property type="match status" value="1"/>
</dbReference>
<dbReference type="InterPro" id="IPR051487">
    <property type="entry name" value="Ser/Thr_Proteases_Immune/Dev"/>
</dbReference>
<keyword evidence="1" id="KW-1015">Disulfide bond</keyword>
<dbReference type="PROSITE" id="PS00134">
    <property type="entry name" value="TRYPSIN_HIS"/>
    <property type="match status" value="1"/>
</dbReference>
<dbReference type="GO" id="GO:0006508">
    <property type="term" value="P:proteolysis"/>
    <property type="evidence" value="ECO:0007669"/>
    <property type="project" value="InterPro"/>
</dbReference>
<feature type="region of interest" description="Disordered" evidence="3">
    <location>
        <begin position="137"/>
        <end position="210"/>
    </location>
</feature>
<dbReference type="PANTHER" id="PTHR24256">
    <property type="entry name" value="TRYPTASE-RELATED"/>
    <property type="match status" value="1"/>
</dbReference>
<dbReference type="Proteomes" id="UP001367676">
    <property type="component" value="Unassembled WGS sequence"/>
</dbReference>
<keyword evidence="6" id="KW-1185">Reference proteome</keyword>
<dbReference type="InterPro" id="IPR001254">
    <property type="entry name" value="Trypsin_dom"/>
</dbReference>
<evidence type="ECO:0000256" key="1">
    <source>
        <dbReference type="ARBA" id="ARBA00023157"/>
    </source>
</evidence>
<dbReference type="InterPro" id="IPR001314">
    <property type="entry name" value="Peptidase_S1A"/>
</dbReference>
<evidence type="ECO:0000313" key="6">
    <source>
        <dbReference type="Proteomes" id="UP001367676"/>
    </source>
</evidence>
<feature type="compositionally biased region" description="Acidic residues" evidence="3">
    <location>
        <begin position="162"/>
        <end position="177"/>
    </location>
</feature>
<feature type="region of interest" description="Disordered" evidence="3">
    <location>
        <begin position="471"/>
        <end position="501"/>
    </location>
</feature>
<dbReference type="InterPro" id="IPR009003">
    <property type="entry name" value="Peptidase_S1_PA"/>
</dbReference>
<evidence type="ECO:0000259" key="4">
    <source>
        <dbReference type="PROSITE" id="PS50240"/>
    </source>
</evidence>
<evidence type="ECO:0000313" key="5">
    <source>
        <dbReference type="EMBL" id="KAK7582244.1"/>
    </source>
</evidence>
<dbReference type="AlphaFoldDB" id="A0AAN9TD46"/>